<name>A0A0F7KWT6_9SPHN</name>
<organism evidence="1 2">
    <name type="scientific">Croceibacterium atlanticum</name>
    <dbReference type="NCBI Taxonomy" id="1267766"/>
    <lineage>
        <taxon>Bacteria</taxon>
        <taxon>Pseudomonadati</taxon>
        <taxon>Pseudomonadota</taxon>
        <taxon>Alphaproteobacteria</taxon>
        <taxon>Sphingomonadales</taxon>
        <taxon>Erythrobacteraceae</taxon>
        <taxon>Croceibacterium</taxon>
    </lineage>
</organism>
<accession>A0A0F7KWT6</accession>
<evidence type="ECO:0000313" key="1">
    <source>
        <dbReference type="EMBL" id="AKH43687.1"/>
    </source>
</evidence>
<dbReference type="EMBL" id="CP011452">
    <property type="protein sequence ID" value="AKH43687.1"/>
    <property type="molecule type" value="Genomic_DNA"/>
</dbReference>
<dbReference type="AlphaFoldDB" id="A0A0F7KWT6"/>
<gene>
    <name evidence="1" type="ORF">WYH_02657</name>
</gene>
<sequence length="83" mass="8847">MANPDSSSGAKWFWALVVILLFVLLAVWFLDPFGETPEPAPAETPNPDFTTAPEEPGVPVDLPDTPMTNTPVEEPGATEAPAQ</sequence>
<protein>
    <submittedName>
        <fullName evidence="1">Uncharacterized protein</fullName>
    </submittedName>
</protein>
<dbReference type="RefSeq" id="WP_046904178.1">
    <property type="nucleotide sequence ID" value="NZ_CP011452.2"/>
</dbReference>
<dbReference type="STRING" id="1267766.WYH_02657"/>
<dbReference type="PATRIC" id="fig|1267766.3.peg.2692"/>
<keyword evidence="2" id="KW-1185">Reference proteome</keyword>
<reference evidence="1" key="1">
    <citation type="submission" date="2015-05" db="EMBL/GenBank/DDBJ databases">
        <title>The complete genome of Altererythrobacter atlanticus strain 26DY36.</title>
        <authorList>
            <person name="Wu Y.-H."/>
            <person name="Cheng H."/>
            <person name="Wu X.-W."/>
        </authorList>
    </citation>
    <scope>NUCLEOTIDE SEQUENCE [LARGE SCALE GENOMIC DNA]</scope>
    <source>
        <strain evidence="1">26DY36</strain>
    </source>
</reference>
<dbReference type="Proteomes" id="UP000034392">
    <property type="component" value="Chromosome"/>
</dbReference>
<dbReference type="KEGG" id="aay:WYH_02657"/>
<evidence type="ECO:0000313" key="2">
    <source>
        <dbReference type="Proteomes" id="UP000034392"/>
    </source>
</evidence>
<proteinExistence type="predicted"/>